<accession>A0A2T3A5D5</accession>
<dbReference type="PANTHER" id="PTHR21405">
    <property type="entry name" value="CDNA SEQUENCE BC021608"/>
    <property type="match status" value="1"/>
</dbReference>
<evidence type="ECO:0008006" key="4">
    <source>
        <dbReference type="Google" id="ProtNLM"/>
    </source>
</evidence>
<keyword evidence="3" id="KW-1185">Reference proteome</keyword>
<protein>
    <recommendedName>
        <fullName evidence="4">Tetratricopeptide repeat protein 36</fullName>
    </recommendedName>
</protein>
<name>A0A2T3A5D5_9PEZI</name>
<evidence type="ECO:0000313" key="2">
    <source>
        <dbReference type="EMBL" id="PSR83239.1"/>
    </source>
</evidence>
<evidence type="ECO:0000256" key="1">
    <source>
        <dbReference type="ARBA" id="ARBA00006995"/>
    </source>
</evidence>
<proteinExistence type="inferred from homology"/>
<evidence type="ECO:0000313" key="3">
    <source>
        <dbReference type="Proteomes" id="UP000241462"/>
    </source>
</evidence>
<dbReference type="InParanoid" id="A0A2T3A5D5"/>
<dbReference type="STRING" id="2025994.A0A2T3A5D5"/>
<organism evidence="2 3">
    <name type="scientific">Coniella lustricola</name>
    <dbReference type="NCBI Taxonomy" id="2025994"/>
    <lineage>
        <taxon>Eukaryota</taxon>
        <taxon>Fungi</taxon>
        <taxon>Dikarya</taxon>
        <taxon>Ascomycota</taxon>
        <taxon>Pezizomycotina</taxon>
        <taxon>Sordariomycetes</taxon>
        <taxon>Sordariomycetidae</taxon>
        <taxon>Diaporthales</taxon>
        <taxon>Schizoparmaceae</taxon>
        <taxon>Coniella</taxon>
    </lineage>
</organism>
<dbReference type="PANTHER" id="PTHR21405:SF0">
    <property type="entry name" value="TETRATRICOPEPTIDE REPEAT PROTEIN 36"/>
    <property type="match status" value="1"/>
</dbReference>
<dbReference type="OrthoDB" id="539634at2759"/>
<dbReference type="GO" id="GO:0006570">
    <property type="term" value="P:tyrosine metabolic process"/>
    <property type="evidence" value="ECO:0007669"/>
    <property type="project" value="TreeGrafter"/>
</dbReference>
<dbReference type="Proteomes" id="UP000241462">
    <property type="component" value="Unassembled WGS sequence"/>
</dbReference>
<reference evidence="2 3" key="1">
    <citation type="journal article" date="2018" name="Mycol. Prog.">
        <title>Coniella lustricola, a new species from submerged detritus.</title>
        <authorList>
            <person name="Raudabaugh D.B."/>
            <person name="Iturriaga T."/>
            <person name="Carver A."/>
            <person name="Mondo S."/>
            <person name="Pangilinan J."/>
            <person name="Lipzen A."/>
            <person name="He G."/>
            <person name="Amirebrahimi M."/>
            <person name="Grigoriev I.V."/>
            <person name="Miller A.N."/>
        </authorList>
    </citation>
    <scope>NUCLEOTIDE SEQUENCE [LARGE SCALE GENOMIC DNA]</scope>
    <source>
        <strain evidence="2 3">B22-T-1</strain>
    </source>
</reference>
<gene>
    <name evidence="2" type="ORF">BD289DRAFT_483426</name>
</gene>
<sequence>MAYVSLSTRDLNILEKIQDPEFDPSRTVQIDASLPRDPHVTDPTQYDDIATQESKIILAVQQSELELAGLKPRTGAEPVDAYKNCLSELGALLSSNPSYASARNNRAQAIRRLYGDGLLVVGVEQADGHLVLNSERSARLSAASEVLSDLETCISLLSPTTPNAHLSPHAAKTLSLAHTQRAAIYHQTSKLIARGGEVDIDSLRREASWQRLDFEEAASADFALGGRYGNEIAKGLAVSTNPTAKLCGQMVRQAMKKEYGPVFSG</sequence>
<dbReference type="AlphaFoldDB" id="A0A2T3A5D5"/>
<dbReference type="InterPro" id="IPR038906">
    <property type="entry name" value="TTC36"/>
</dbReference>
<dbReference type="EMBL" id="KZ678463">
    <property type="protein sequence ID" value="PSR83239.1"/>
    <property type="molecule type" value="Genomic_DNA"/>
</dbReference>
<comment type="similarity">
    <text evidence="1">Belongs to the TTC36 family.</text>
</comment>